<dbReference type="Gene3D" id="2.70.70.10">
    <property type="entry name" value="Glucose Permease (Domain IIA)"/>
    <property type="match status" value="1"/>
</dbReference>
<dbReference type="PANTHER" id="PTHR21666">
    <property type="entry name" value="PEPTIDASE-RELATED"/>
    <property type="match status" value="1"/>
</dbReference>
<sequence length="338" mass="37389">MTKKPKRSLNKLKKGIKKKIIITGSVLLMPLFLVFFLLIMFMQSSSTSSNPIVMAKGLDIPAEFLSIANKVATENGIEFAFFLTLSAEAANFNPDNFTNEIIPELLEKAKSSNPDLLPDNSKEIYSIYSKYYNDLKVGPIPKSKIITTTVPNQQSNDDSKQPADGTKAGPENGQPQRETTSTEIQYTYTHSDDFGAQRTFGGDRAHEGNDIITDGGVPIVSITDGVIRDMNWNNFGGNIVGVLTDKDTYFYYAHMRGFNTAFHEGDRVKAGDVLGYVGNTGYGPPGTSGMFITHLHLQIGIKLEGQKERFYINPYNIVTYLDQFRITLHEETNVGGGD</sequence>
<reference evidence="4 5" key="1">
    <citation type="journal article" date="2013" name="Genome Announc.">
        <title>Draft Genome Sequence of the Cellulolytic Bacterium Clostridium papyrosolvens C7 (ATCC 700395).</title>
        <authorList>
            <person name="Zepeda V."/>
            <person name="Dassa B."/>
            <person name="Borovok I."/>
            <person name="Lamed R."/>
            <person name="Bayer E.A."/>
            <person name="Cate J.H."/>
        </authorList>
    </citation>
    <scope>NUCLEOTIDE SEQUENCE [LARGE SCALE GENOMIC DNA]</scope>
    <source>
        <strain evidence="4 5">C7</strain>
    </source>
</reference>
<dbReference type="RefSeq" id="WP_020815518.1">
    <property type="nucleotide sequence ID" value="NZ_ATAY01000031.1"/>
</dbReference>
<dbReference type="CDD" id="cd12797">
    <property type="entry name" value="M23_peptidase"/>
    <property type="match status" value="1"/>
</dbReference>
<evidence type="ECO:0000259" key="3">
    <source>
        <dbReference type="Pfam" id="PF01551"/>
    </source>
</evidence>
<keyword evidence="2" id="KW-0812">Transmembrane</keyword>
<accession>U4R1X2</accession>
<keyword evidence="2" id="KW-1133">Transmembrane helix</keyword>
<evidence type="ECO:0000313" key="4">
    <source>
        <dbReference type="EMBL" id="EPR12055.1"/>
    </source>
</evidence>
<dbReference type="InterPro" id="IPR011055">
    <property type="entry name" value="Dup_hybrid_motif"/>
</dbReference>
<feature type="region of interest" description="Disordered" evidence="1">
    <location>
        <begin position="148"/>
        <end position="180"/>
    </location>
</feature>
<dbReference type="EMBL" id="ATAY01000031">
    <property type="protein sequence ID" value="EPR12055.1"/>
    <property type="molecule type" value="Genomic_DNA"/>
</dbReference>
<evidence type="ECO:0000256" key="2">
    <source>
        <dbReference type="SAM" id="Phobius"/>
    </source>
</evidence>
<dbReference type="SUPFAM" id="SSF51261">
    <property type="entry name" value="Duplicated hybrid motif"/>
    <property type="match status" value="1"/>
</dbReference>
<keyword evidence="2" id="KW-0472">Membrane</keyword>
<dbReference type="Pfam" id="PF01551">
    <property type="entry name" value="Peptidase_M23"/>
    <property type="match status" value="1"/>
</dbReference>
<protein>
    <recommendedName>
        <fullName evidence="3">M23ase beta-sheet core domain-containing protein</fullName>
    </recommendedName>
</protein>
<comment type="caution">
    <text evidence="4">The sequence shown here is derived from an EMBL/GenBank/DDBJ whole genome shotgun (WGS) entry which is preliminary data.</text>
</comment>
<dbReference type="InterPro" id="IPR050570">
    <property type="entry name" value="Cell_wall_metabolism_enzyme"/>
</dbReference>
<evidence type="ECO:0000313" key="5">
    <source>
        <dbReference type="Proteomes" id="UP000016860"/>
    </source>
</evidence>
<dbReference type="AlphaFoldDB" id="U4R1X2"/>
<dbReference type="PATRIC" id="fig|1330534.3.peg.1982"/>
<dbReference type="Proteomes" id="UP000016860">
    <property type="component" value="Unassembled WGS sequence"/>
</dbReference>
<dbReference type="PANTHER" id="PTHR21666:SF268">
    <property type="entry name" value="PEPTIDASE M23 DOMAIN-CONTAINING PROTEIN"/>
    <property type="match status" value="1"/>
</dbReference>
<name>U4R1X2_9FIRM</name>
<feature type="transmembrane region" description="Helical" evidence="2">
    <location>
        <begin position="20"/>
        <end position="42"/>
    </location>
</feature>
<gene>
    <name evidence="4" type="ORF">L323_09930</name>
</gene>
<dbReference type="InterPro" id="IPR016047">
    <property type="entry name" value="M23ase_b-sheet_dom"/>
</dbReference>
<proteinExistence type="predicted"/>
<evidence type="ECO:0000256" key="1">
    <source>
        <dbReference type="SAM" id="MobiDB-lite"/>
    </source>
</evidence>
<dbReference type="STRING" id="1330534.L323_09930"/>
<feature type="domain" description="M23ase beta-sheet core" evidence="3">
    <location>
        <begin position="205"/>
        <end position="300"/>
    </location>
</feature>
<dbReference type="GO" id="GO:0004222">
    <property type="term" value="F:metalloendopeptidase activity"/>
    <property type="evidence" value="ECO:0007669"/>
    <property type="project" value="TreeGrafter"/>
</dbReference>
<organism evidence="4 5">
    <name type="scientific">Ruminiclostridium papyrosolvens C7</name>
    <dbReference type="NCBI Taxonomy" id="1330534"/>
    <lineage>
        <taxon>Bacteria</taxon>
        <taxon>Bacillati</taxon>
        <taxon>Bacillota</taxon>
        <taxon>Clostridia</taxon>
        <taxon>Eubacteriales</taxon>
        <taxon>Oscillospiraceae</taxon>
        <taxon>Ruminiclostridium</taxon>
    </lineage>
</organism>